<accession>A0AAE2ZLT2</accession>
<organism evidence="1 2">
    <name type="scientific">Flavimaribacter sediminis</name>
    <dbReference type="NCBI Taxonomy" id="2865987"/>
    <lineage>
        <taxon>Bacteria</taxon>
        <taxon>Pseudomonadati</taxon>
        <taxon>Pseudomonadota</taxon>
        <taxon>Alphaproteobacteria</taxon>
        <taxon>Hyphomicrobiales</taxon>
        <taxon>Rhizobiaceae</taxon>
        <taxon>Flavimaribacter</taxon>
    </lineage>
</organism>
<name>A0AAE2ZLT2_9HYPH</name>
<dbReference type="Proteomes" id="UP001196509">
    <property type="component" value="Unassembled WGS sequence"/>
</dbReference>
<sequence>MTEAVQFTFFGSLQADSFLEFATHRARRLDLGYVFGECSNQAVSVAVEGAHDLVDAFEMACSLGPHDCIVLDVERKSGAALLSGKTKEKLA</sequence>
<keyword evidence="2" id="KW-1185">Reference proteome</keyword>
<dbReference type="SUPFAM" id="SSF54975">
    <property type="entry name" value="Acylphosphatase/BLUF domain-like"/>
    <property type="match status" value="1"/>
</dbReference>
<dbReference type="InterPro" id="IPR036046">
    <property type="entry name" value="Acylphosphatase-like_dom_sf"/>
</dbReference>
<dbReference type="Gene3D" id="3.30.70.100">
    <property type="match status" value="1"/>
</dbReference>
<dbReference type="AlphaFoldDB" id="A0AAE2ZLT2"/>
<reference evidence="1" key="1">
    <citation type="submission" date="2021-08" db="EMBL/GenBank/DDBJ databases">
        <title>Hoeflea bacterium WL0058 sp. nov., isolated from the sediment.</title>
        <authorList>
            <person name="Wang L."/>
            <person name="Zhang D."/>
        </authorList>
    </citation>
    <scope>NUCLEOTIDE SEQUENCE</scope>
    <source>
        <strain evidence="1">WL0058</strain>
    </source>
</reference>
<evidence type="ECO:0000313" key="2">
    <source>
        <dbReference type="Proteomes" id="UP001196509"/>
    </source>
</evidence>
<protein>
    <recommendedName>
        <fullName evidence="3">Acylphosphatase</fullName>
    </recommendedName>
</protein>
<proteinExistence type="predicted"/>
<dbReference type="EMBL" id="JAICBX010000003">
    <property type="protein sequence ID" value="MBW8638883.1"/>
    <property type="molecule type" value="Genomic_DNA"/>
</dbReference>
<comment type="caution">
    <text evidence="1">The sequence shown here is derived from an EMBL/GenBank/DDBJ whole genome shotgun (WGS) entry which is preliminary data.</text>
</comment>
<gene>
    <name evidence="1" type="ORF">K1W69_16930</name>
</gene>
<evidence type="ECO:0008006" key="3">
    <source>
        <dbReference type="Google" id="ProtNLM"/>
    </source>
</evidence>
<evidence type="ECO:0000313" key="1">
    <source>
        <dbReference type="EMBL" id="MBW8638883.1"/>
    </source>
</evidence>